<sequence>MSYHTKLTTLVLMFNSTELFCVIDDFFLKFEATYWEFLKQNRGSLRIRTAQLKISEICFIAIWYKCSHFNNFKALFTWLKEDKSHLFKYLPCYQRMIHLIKRHELALHALHVALMKGQDTQYLWIDSTTLPVCKNQRIQRHKSLVQIASRGRSSMGWFYGCKLHIAMDQFGEIACSALSNGHVADIKMVEQLVAGLNGKLYGDRGYISQELKIRLKDRGIDLITYHRRNMQAIQLCASDEYHLRQRNKIETLFSLLKGQYNLVTSKARSLHGFLSGIYASLCAYQLTHRNKPTIQIMKSSA</sequence>
<proteinExistence type="predicted"/>
<organism evidence="2 3">
    <name type="scientific">Acinetobacter soli NIPH 2899</name>
    <dbReference type="NCBI Taxonomy" id="1217677"/>
    <lineage>
        <taxon>Bacteria</taxon>
        <taxon>Pseudomonadati</taxon>
        <taxon>Pseudomonadota</taxon>
        <taxon>Gammaproteobacteria</taxon>
        <taxon>Moraxellales</taxon>
        <taxon>Moraxellaceae</taxon>
        <taxon>Acinetobacter</taxon>
    </lineage>
</organism>
<gene>
    <name evidence="2" type="ORF">F950_00214</name>
</gene>
<protein>
    <recommendedName>
        <fullName evidence="1">Transposase DDE domain-containing protein</fullName>
    </recommendedName>
</protein>
<evidence type="ECO:0000313" key="3">
    <source>
        <dbReference type="Proteomes" id="UP000018433"/>
    </source>
</evidence>
<dbReference type="InterPro" id="IPR025668">
    <property type="entry name" value="Tnp_DDE_dom"/>
</dbReference>
<feature type="domain" description="Transposase DDE" evidence="1">
    <location>
        <begin position="116"/>
        <end position="269"/>
    </location>
</feature>
<accession>A0ABP2U817</accession>
<keyword evidence="3" id="KW-1185">Reference proteome</keyword>
<reference evidence="2 3" key="1">
    <citation type="submission" date="2013-02" db="EMBL/GenBank/DDBJ databases">
        <title>The Genome Sequence of Acinetobacter soli NIPH 2899.</title>
        <authorList>
            <consortium name="The Broad Institute Genome Sequencing Platform"/>
            <consortium name="The Broad Institute Genome Sequencing Center for Infectious Disease"/>
            <person name="Cerqueira G."/>
            <person name="Feldgarden M."/>
            <person name="Courvalin P."/>
            <person name="Perichon B."/>
            <person name="Grillot-Courvalin C."/>
            <person name="Clermont D."/>
            <person name="Rocha E."/>
            <person name="Yoon E.-J."/>
            <person name="Nemec A."/>
            <person name="Walker B."/>
            <person name="Young S.K."/>
            <person name="Zeng Q."/>
            <person name="Gargeya S."/>
            <person name="Fitzgerald M."/>
            <person name="Haas B."/>
            <person name="Abouelleil A."/>
            <person name="Alvarado L."/>
            <person name="Arachchi H.M."/>
            <person name="Berlin A.M."/>
            <person name="Chapman S.B."/>
            <person name="Dewar J."/>
            <person name="Goldberg J."/>
            <person name="Griggs A."/>
            <person name="Gujja S."/>
            <person name="Hansen M."/>
            <person name="Howarth C."/>
            <person name="Imamovic A."/>
            <person name="Larimer J."/>
            <person name="McCowan C."/>
            <person name="Murphy C."/>
            <person name="Neiman D."/>
            <person name="Pearson M."/>
            <person name="Priest M."/>
            <person name="Roberts A."/>
            <person name="Saif S."/>
            <person name="Shea T."/>
            <person name="Sisk P."/>
            <person name="Sykes S."/>
            <person name="Wortman J."/>
            <person name="Nusbaum C."/>
            <person name="Birren B."/>
        </authorList>
    </citation>
    <scope>NUCLEOTIDE SEQUENCE [LARGE SCALE GENOMIC DNA]</scope>
    <source>
        <strain evidence="2 3">NIPH 2899</strain>
    </source>
</reference>
<name>A0ABP2U817_9GAMM</name>
<evidence type="ECO:0000259" key="1">
    <source>
        <dbReference type="Pfam" id="PF13612"/>
    </source>
</evidence>
<dbReference type="Proteomes" id="UP000018433">
    <property type="component" value="Unassembled WGS sequence"/>
</dbReference>
<dbReference type="NCBIfam" id="NF033520">
    <property type="entry name" value="transpos_IS982"/>
    <property type="match status" value="1"/>
</dbReference>
<dbReference type="Pfam" id="PF13612">
    <property type="entry name" value="DDE_Tnp_1_3"/>
    <property type="match status" value="1"/>
</dbReference>
<dbReference type="EMBL" id="APPV01000006">
    <property type="protein sequence ID" value="ENV60969.1"/>
    <property type="molecule type" value="Genomic_DNA"/>
</dbReference>
<comment type="caution">
    <text evidence="2">The sequence shown here is derived from an EMBL/GenBank/DDBJ whole genome shotgun (WGS) entry which is preliminary data.</text>
</comment>
<evidence type="ECO:0000313" key="2">
    <source>
        <dbReference type="EMBL" id="ENV60969.1"/>
    </source>
</evidence>